<protein>
    <recommendedName>
        <fullName evidence="2">RNA polymerase sigma-70 region 4 domain-containing protein</fullName>
    </recommendedName>
</protein>
<evidence type="ECO:0008006" key="2">
    <source>
        <dbReference type="Google" id="ProtNLM"/>
    </source>
</evidence>
<evidence type="ECO:0000313" key="1">
    <source>
        <dbReference type="EMBL" id="KKN50497.1"/>
    </source>
</evidence>
<sequence>MAYRKIKPMPHEKGERNRDMLRYQDTHPKATFQDIGLEFKISGSRAYQIITRERKRLAATV</sequence>
<comment type="caution">
    <text evidence="1">The sequence shown here is derived from an EMBL/GenBank/DDBJ whole genome shotgun (WGS) entry which is preliminary data.</text>
</comment>
<organism evidence="1">
    <name type="scientific">marine sediment metagenome</name>
    <dbReference type="NCBI Taxonomy" id="412755"/>
    <lineage>
        <taxon>unclassified sequences</taxon>
        <taxon>metagenomes</taxon>
        <taxon>ecological metagenomes</taxon>
    </lineage>
</organism>
<dbReference type="AlphaFoldDB" id="A0A0F9RL21"/>
<accession>A0A0F9RL21</accession>
<gene>
    <name evidence="1" type="ORF">LCGC14_0632220</name>
</gene>
<name>A0A0F9RL21_9ZZZZ</name>
<proteinExistence type="predicted"/>
<dbReference type="EMBL" id="LAZR01001111">
    <property type="protein sequence ID" value="KKN50497.1"/>
    <property type="molecule type" value="Genomic_DNA"/>
</dbReference>
<reference evidence="1" key="1">
    <citation type="journal article" date="2015" name="Nature">
        <title>Complex archaea that bridge the gap between prokaryotes and eukaryotes.</title>
        <authorList>
            <person name="Spang A."/>
            <person name="Saw J.H."/>
            <person name="Jorgensen S.L."/>
            <person name="Zaremba-Niedzwiedzka K."/>
            <person name="Martijn J."/>
            <person name="Lind A.E."/>
            <person name="van Eijk R."/>
            <person name="Schleper C."/>
            <person name="Guy L."/>
            <person name="Ettema T.J."/>
        </authorList>
    </citation>
    <scope>NUCLEOTIDE SEQUENCE</scope>
</reference>